<evidence type="ECO:0000313" key="4">
    <source>
        <dbReference type="EMBL" id="KAK9140476.1"/>
    </source>
</evidence>
<dbReference type="NCBIfam" id="TIGR00756">
    <property type="entry name" value="PPR"/>
    <property type="match status" value="2"/>
</dbReference>
<evidence type="ECO:0000313" key="5">
    <source>
        <dbReference type="Proteomes" id="UP001419268"/>
    </source>
</evidence>
<feature type="compositionally biased region" description="Basic residues" evidence="3">
    <location>
        <begin position="18"/>
        <end position="27"/>
    </location>
</feature>
<dbReference type="InterPro" id="IPR002885">
    <property type="entry name" value="PPR_rpt"/>
</dbReference>
<feature type="repeat" description="PPR" evidence="2">
    <location>
        <begin position="632"/>
        <end position="666"/>
    </location>
</feature>
<dbReference type="EMBL" id="JBBNAG010000004">
    <property type="protein sequence ID" value="KAK9140476.1"/>
    <property type="molecule type" value="Genomic_DNA"/>
</dbReference>
<sequence length="846" mass="95310">MHRSLSRSPFRSLTGSFRRSKSGHKGWKSGGERMESSRSSVSAEGVSHLGFGMNSVTEFMQKQIVNALCLGKRDKASDLLLNLSQSNDSLRADDFVYILDYCARYPDPLFVMETWRTMEGKNIATNRKCNMFFVQALTRGGYLEEAFSWLTALHGRHLTGPISLYNAFLNGCARTQSTVHADYCLNLMEDRLLGKSEVTYCELLKLAVWQQSLTAVHEIRKEFVKHYSPSIISLRKFIWAFTRLGDLVSACQSLQRMVDMVLHGSVYVKKSAGGKFGSSDLDIPIPSKVDWGQLGELPLSDAPVDTSSCKNQWFFVQNGSNSSYLEDNKGCRSFSMHVDNHESNLYFQIRGLVNPVLHWQRGNAETLPTMKILRWSFSDIIHTCAQSKNSKLAEQLFLQMRTLGLEPSSHTYDALIRAVVSERGAFEGIQLVKTMENLNLKPYDATLATLSISCSKALELDLAEALLDQIVGTPYIHTFNSLLAACDVMDQPENAVRVLAKMKQLNQKPDIWTYELLFSLFGNVNAPYESGNMCSQEEAAKRINAIERDMVNNGIQHSPLSMINLVKALGAEGNVREMVEYFRKAGIYFAHSDSYLWTAFCNIVLHALVECDESHMAIELFKNMKLHGSPPDAATYNIMIDCCSNIRCFKSAGALVSMMLRDGFLPENCTYTALVKILLANDDFDGALHLLDQVMSERIQEDVLLFNTILLEAYIKGHIDIIEFVVEKMHGKKIQPDPSTCWYVFSAYVDRGFFSTAMEALQVLSLRMISEEERTLREKREDYEDSFILAEDSEAEERIIKTFMDSSEHIAAALLNLRCCALAGISISWLPSISLWARRLSSTYGA</sequence>
<evidence type="ECO:0000256" key="2">
    <source>
        <dbReference type="PROSITE-ProRule" id="PRU00708"/>
    </source>
</evidence>
<gene>
    <name evidence="4" type="ORF">Scep_010157</name>
</gene>
<reference evidence="4 5" key="1">
    <citation type="submission" date="2024-01" db="EMBL/GenBank/DDBJ databases">
        <title>Genome assemblies of Stephania.</title>
        <authorList>
            <person name="Yang L."/>
        </authorList>
    </citation>
    <scope>NUCLEOTIDE SEQUENCE [LARGE SCALE GENOMIC DNA]</scope>
    <source>
        <strain evidence="4">JXDWG</strain>
        <tissue evidence="4">Leaf</tissue>
    </source>
</reference>
<evidence type="ECO:0000256" key="3">
    <source>
        <dbReference type="SAM" id="MobiDB-lite"/>
    </source>
</evidence>
<organism evidence="4 5">
    <name type="scientific">Stephania cephalantha</name>
    <dbReference type="NCBI Taxonomy" id="152367"/>
    <lineage>
        <taxon>Eukaryota</taxon>
        <taxon>Viridiplantae</taxon>
        <taxon>Streptophyta</taxon>
        <taxon>Embryophyta</taxon>
        <taxon>Tracheophyta</taxon>
        <taxon>Spermatophyta</taxon>
        <taxon>Magnoliopsida</taxon>
        <taxon>Ranunculales</taxon>
        <taxon>Menispermaceae</taxon>
        <taxon>Menispermoideae</taxon>
        <taxon>Cissampelideae</taxon>
        <taxon>Stephania</taxon>
    </lineage>
</organism>
<dbReference type="AlphaFoldDB" id="A0AAP0JUX7"/>
<keyword evidence="5" id="KW-1185">Reference proteome</keyword>
<protein>
    <recommendedName>
        <fullName evidence="6">Pentatricopeptide repeat-containing protein</fullName>
    </recommendedName>
</protein>
<dbReference type="Pfam" id="PF13812">
    <property type="entry name" value="PPR_3"/>
    <property type="match status" value="2"/>
</dbReference>
<dbReference type="Pfam" id="PF13041">
    <property type="entry name" value="PPR_2"/>
    <property type="match status" value="1"/>
</dbReference>
<feature type="compositionally biased region" description="Polar residues" evidence="3">
    <location>
        <begin position="1"/>
        <end position="17"/>
    </location>
</feature>
<comment type="caution">
    <text evidence="4">The sequence shown here is derived from an EMBL/GenBank/DDBJ whole genome shotgun (WGS) entry which is preliminary data.</text>
</comment>
<name>A0AAP0JUX7_9MAGN</name>
<dbReference type="PANTHER" id="PTHR47859:SF1">
    <property type="entry name" value="PENTATRICOPEPTIDE REPEAT-CONTAINING PROTEIN"/>
    <property type="match status" value="1"/>
</dbReference>
<evidence type="ECO:0008006" key="6">
    <source>
        <dbReference type="Google" id="ProtNLM"/>
    </source>
</evidence>
<dbReference type="PANTHER" id="PTHR47859">
    <property type="entry name" value="PENTATRICOPEPTIDE REPEAT-CONTAINING PROTEIN"/>
    <property type="match status" value="1"/>
</dbReference>
<dbReference type="InterPro" id="IPR011990">
    <property type="entry name" value="TPR-like_helical_dom_sf"/>
</dbReference>
<keyword evidence="1" id="KW-0677">Repeat</keyword>
<feature type="region of interest" description="Disordered" evidence="3">
    <location>
        <begin position="1"/>
        <end position="41"/>
    </location>
</feature>
<accession>A0AAP0JUX7</accession>
<dbReference type="Gene3D" id="1.25.40.10">
    <property type="entry name" value="Tetratricopeptide repeat domain"/>
    <property type="match status" value="4"/>
</dbReference>
<proteinExistence type="predicted"/>
<dbReference type="Proteomes" id="UP001419268">
    <property type="component" value="Unassembled WGS sequence"/>
</dbReference>
<dbReference type="PROSITE" id="PS51375">
    <property type="entry name" value="PPR"/>
    <property type="match status" value="1"/>
</dbReference>
<evidence type="ECO:0000256" key="1">
    <source>
        <dbReference type="ARBA" id="ARBA00022737"/>
    </source>
</evidence>